<reference evidence="3" key="1">
    <citation type="submission" date="2017-03" db="EMBL/GenBank/DDBJ databases">
        <title>Genomes of endolithic fungi from Antarctica.</title>
        <authorList>
            <person name="Coleine C."/>
            <person name="Masonjones S."/>
            <person name="Stajich J.E."/>
        </authorList>
    </citation>
    <scope>NUCLEOTIDE SEQUENCE [LARGE SCALE GENOMIC DNA]</scope>
    <source>
        <strain evidence="3">CCFEE 5527</strain>
    </source>
</reference>
<organism evidence="2 3">
    <name type="scientific">Cryoendolithus antarcticus</name>
    <dbReference type="NCBI Taxonomy" id="1507870"/>
    <lineage>
        <taxon>Eukaryota</taxon>
        <taxon>Fungi</taxon>
        <taxon>Dikarya</taxon>
        <taxon>Ascomycota</taxon>
        <taxon>Pezizomycotina</taxon>
        <taxon>Dothideomycetes</taxon>
        <taxon>Dothideomycetidae</taxon>
        <taxon>Cladosporiales</taxon>
        <taxon>Cladosporiaceae</taxon>
        <taxon>Cryoendolithus</taxon>
    </lineage>
</organism>
<dbReference type="AlphaFoldDB" id="A0A1V8SV30"/>
<gene>
    <name evidence="2" type="ORF">B0A48_11212</name>
</gene>
<dbReference type="EMBL" id="NAJO01000026">
    <property type="protein sequence ID" value="OQO02929.1"/>
    <property type="molecule type" value="Genomic_DNA"/>
</dbReference>
<evidence type="ECO:0000256" key="1">
    <source>
        <dbReference type="SAM" id="MobiDB-lite"/>
    </source>
</evidence>
<dbReference type="InParanoid" id="A0A1V8SV30"/>
<feature type="compositionally biased region" description="Polar residues" evidence="1">
    <location>
        <begin position="1"/>
        <end position="10"/>
    </location>
</feature>
<comment type="caution">
    <text evidence="2">The sequence shown here is derived from an EMBL/GenBank/DDBJ whole genome shotgun (WGS) entry which is preliminary data.</text>
</comment>
<protein>
    <submittedName>
        <fullName evidence="2">Uncharacterized protein</fullName>
    </submittedName>
</protein>
<keyword evidence="3" id="KW-1185">Reference proteome</keyword>
<name>A0A1V8SV30_9PEZI</name>
<accession>A0A1V8SV30</accession>
<dbReference type="Proteomes" id="UP000192596">
    <property type="component" value="Unassembled WGS sequence"/>
</dbReference>
<sequence>MERTSTTATNPDAGLKQWRKEARKNSYRSDLIASSCQPNPPVRIPTHLKGASPILFWSNPPHGTPANYESRLRPQSGTRLVSDHSQATDSFAFYELCSTSVLAIRPTCPEWRVVDAGIVEDKTQPFCQVDDECTARLYEFQTRFENLLRRQQADERAGSASTINLEEQRAHNIELRQAWRDWVSVYENHTGCFERRNAHPIWRRLIRARVVPPMGEQPERLGVYPHVYDEPQVGFERGFQRFETRGLGSGPPRRRLNNSVDFLYRIQSSEMA</sequence>
<evidence type="ECO:0000313" key="2">
    <source>
        <dbReference type="EMBL" id="OQO02929.1"/>
    </source>
</evidence>
<feature type="region of interest" description="Disordered" evidence="1">
    <location>
        <begin position="1"/>
        <end position="20"/>
    </location>
</feature>
<proteinExistence type="predicted"/>
<evidence type="ECO:0000313" key="3">
    <source>
        <dbReference type="Proteomes" id="UP000192596"/>
    </source>
</evidence>